<sequence>CRVSMAVISTSSPSMSSTRSSSWSIPASAIRWYSWTVKRRRVTSCASVCTESPPTSRPIPQKYTRTTRRPP</sequence>
<organism evidence="2">
    <name type="scientific">uncultured Rubrobacteraceae bacterium</name>
    <dbReference type="NCBI Taxonomy" id="349277"/>
    <lineage>
        <taxon>Bacteria</taxon>
        <taxon>Bacillati</taxon>
        <taxon>Actinomycetota</taxon>
        <taxon>Rubrobacteria</taxon>
        <taxon>Rubrobacterales</taxon>
        <taxon>Rubrobacteraceae</taxon>
        <taxon>environmental samples</taxon>
    </lineage>
</organism>
<reference evidence="2" key="1">
    <citation type="submission" date="2020-02" db="EMBL/GenBank/DDBJ databases">
        <authorList>
            <person name="Meier V. D."/>
        </authorList>
    </citation>
    <scope>NUCLEOTIDE SEQUENCE</scope>
    <source>
        <strain evidence="2">AVDCRST_MAG01</strain>
    </source>
</reference>
<feature type="region of interest" description="Disordered" evidence="1">
    <location>
        <begin position="48"/>
        <end position="71"/>
    </location>
</feature>
<proteinExistence type="predicted"/>
<feature type="non-terminal residue" evidence="2">
    <location>
        <position position="71"/>
    </location>
</feature>
<evidence type="ECO:0000256" key="1">
    <source>
        <dbReference type="SAM" id="MobiDB-lite"/>
    </source>
</evidence>
<evidence type="ECO:0000313" key="2">
    <source>
        <dbReference type="EMBL" id="CAA9454989.1"/>
    </source>
</evidence>
<feature type="region of interest" description="Disordered" evidence="1">
    <location>
        <begin position="1"/>
        <end position="21"/>
    </location>
</feature>
<gene>
    <name evidence="2" type="ORF">AVDCRST_MAG01-01-5071</name>
</gene>
<protein>
    <submittedName>
        <fullName evidence="2">Uncharacterized protein</fullName>
    </submittedName>
</protein>
<name>A0A6J4QU51_9ACTN</name>
<feature type="non-terminal residue" evidence="2">
    <location>
        <position position="1"/>
    </location>
</feature>
<accession>A0A6J4QU51</accession>
<dbReference type="EMBL" id="CADCUW010000664">
    <property type="protein sequence ID" value="CAA9454989.1"/>
    <property type="molecule type" value="Genomic_DNA"/>
</dbReference>
<dbReference type="AlphaFoldDB" id="A0A6J4QU51"/>